<reference evidence="2 3" key="1">
    <citation type="submission" date="2019-10" db="EMBL/GenBank/DDBJ databases">
        <title>Georgenia wutianyii sp. nov. and Georgenia yuyongxinii sp. nov. isolated from plateau pika (Ochotona curzoniae) in the Qinghai-Tibet plateau of China.</title>
        <authorList>
            <person name="Tian Z."/>
        </authorList>
    </citation>
    <scope>NUCLEOTIDE SEQUENCE [LARGE SCALE GENOMIC DNA]</scope>
    <source>
        <strain evidence="2 3">JCM 19765</strain>
    </source>
</reference>
<feature type="signal peptide" evidence="1">
    <location>
        <begin position="1"/>
        <end position="26"/>
    </location>
</feature>
<gene>
    <name evidence="2" type="ORF">GB881_03990</name>
</gene>
<dbReference type="OrthoDB" id="4277919at2"/>
<evidence type="ECO:0008006" key="4">
    <source>
        <dbReference type="Google" id="ProtNLM"/>
    </source>
</evidence>
<evidence type="ECO:0000313" key="2">
    <source>
        <dbReference type="EMBL" id="MPV36215.1"/>
    </source>
</evidence>
<organism evidence="2 3">
    <name type="scientific">Georgenia subflava</name>
    <dbReference type="NCBI Taxonomy" id="1622177"/>
    <lineage>
        <taxon>Bacteria</taxon>
        <taxon>Bacillati</taxon>
        <taxon>Actinomycetota</taxon>
        <taxon>Actinomycetes</taxon>
        <taxon>Micrococcales</taxon>
        <taxon>Bogoriellaceae</taxon>
        <taxon>Georgenia</taxon>
    </lineage>
</organism>
<dbReference type="RefSeq" id="WP_152195808.1">
    <property type="nucleotide sequence ID" value="NZ_VUKD01000004.1"/>
</dbReference>
<evidence type="ECO:0000313" key="3">
    <source>
        <dbReference type="Proteomes" id="UP000437709"/>
    </source>
</evidence>
<evidence type="ECO:0000256" key="1">
    <source>
        <dbReference type="SAM" id="SignalP"/>
    </source>
</evidence>
<comment type="caution">
    <text evidence="2">The sequence shown here is derived from an EMBL/GenBank/DDBJ whole genome shotgun (WGS) entry which is preliminary data.</text>
</comment>
<sequence>MKAIKLLSTAAVAAVMLLGLAPAASAADHSMYTNDDGGWQDPAGLMWFNEYGDVVTLCDNDADGHAPSLTVALYHPYHATRYRLTAWGGEGNCVTARASDGGVFNLPEHTNIGFQICISPHGGMCRNATWYNDQKDYT</sequence>
<dbReference type="Proteomes" id="UP000437709">
    <property type="component" value="Unassembled WGS sequence"/>
</dbReference>
<name>A0A6N7EHU9_9MICO</name>
<accession>A0A6N7EHU9</accession>
<dbReference type="EMBL" id="WHPC01000008">
    <property type="protein sequence ID" value="MPV36215.1"/>
    <property type="molecule type" value="Genomic_DNA"/>
</dbReference>
<proteinExistence type="predicted"/>
<dbReference type="AlphaFoldDB" id="A0A6N7EHU9"/>
<keyword evidence="1" id="KW-0732">Signal</keyword>
<keyword evidence="3" id="KW-1185">Reference proteome</keyword>
<feature type="chain" id="PRO_5026650190" description="Secreted protein" evidence="1">
    <location>
        <begin position="27"/>
        <end position="138"/>
    </location>
</feature>
<protein>
    <recommendedName>
        <fullName evidence="4">Secreted protein</fullName>
    </recommendedName>
</protein>